<dbReference type="KEGG" id="smo:SELMODRAFT_128340"/>
<dbReference type="GO" id="GO:0071423">
    <property type="term" value="P:malate transmembrane transport"/>
    <property type="evidence" value="ECO:0000318"/>
    <property type="project" value="GO_Central"/>
</dbReference>
<dbReference type="PRINTS" id="PR00784">
    <property type="entry name" value="MTUNCOUPLING"/>
</dbReference>
<proteinExistence type="inferred from homology"/>
<comment type="similarity">
    <text evidence="2 11">Belongs to the mitochondrial carrier (TC 2.A.29) family.</text>
</comment>
<dbReference type="GO" id="GO:0015131">
    <property type="term" value="F:oxaloacetate transmembrane transporter activity"/>
    <property type="evidence" value="ECO:0000318"/>
    <property type="project" value="GO_Central"/>
</dbReference>
<keyword evidence="9 10" id="KW-0472">Membrane</keyword>
<dbReference type="GO" id="GO:0035435">
    <property type="term" value="P:phosphate ion transmembrane transport"/>
    <property type="evidence" value="ECO:0000318"/>
    <property type="project" value="GO_Central"/>
</dbReference>
<dbReference type="Gene3D" id="1.50.40.10">
    <property type="entry name" value="Mitochondrial carrier domain"/>
    <property type="match status" value="1"/>
</dbReference>
<dbReference type="Proteomes" id="UP000001514">
    <property type="component" value="Unassembled WGS sequence"/>
</dbReference>
<reference evidence="13 14" key="1">
    <citation type="journal article" date="2011" name="Science">
        <title>The Selaginella genome identifies genetic changes associated with the evolution of vascular plants.</title>
        <authorList>
            <person name="Banks J.A."/>
            <person name="Nishiyama T."/>
            <person name="Hasebe M."/>
            <person name="Bowman J.L."/>
            <person name="Gribskov M."/>
            <person name="dePamphilis C."/>
            <person name="Albert V.A."/>
            <person name="Aono N."/>
            <person name="Aoyama T."/>
            <person name="Ambrose B.A."/>
            <person name="Ashton N.W."/>
            <person name="Axtell M.J."/>
            <person name="Barker E."/>
            <person name="Barker M.S."/>
            <person name="Bennetzen J.L."/>
            <person name="Bonawitz N.D."/>
            <person name="Chapple C."/>
            <person name="Cheng C."/>
            <person name="Correa L.G."/>
            <person name="Dacre M."/>
            <person name="DeBarry J."/>
            <person name="Dreyer I."/>
            <person name="Elias M."/>
            <person name="Engstrom E.M."/>
            <person name="Estelle M."/>
            <person name="Feng L."/>
            <person name="Finet C."/>
            <person name="Floyd S.K."/>
            <person name="Frommer W.B."/>
            <person name="Fujita T."/>
            <person name="Gramzow L."/>
            <person name="Gutensohn M."/>
            <person name="Harholt J."/>
            <person name="Hattori M."/>
            <person name="Heyl A."/>
            <person name="Hirai T."/>
            <person name="Hiwatashi Y."/>
            <person name="Ishikawa M."/>
            <person name="Iwata M."/>
            <person name="Karol K.G."/>
            <person name="Koehler B."/>
            <person name="Kolukisaoglu U."/>
            <person name="Kubo M."/>
            <person name="Kurata T."/>
            <person name="Lalonde S."/>
            <person name="Li K."/>
            <person name="Li Y."/>
            <person name="Litt A."/>
            <person name="Lyons E."/>
            <person name="Manning G."/>
            <person name="Maruyama T."/>
            <person name="Michael T.P."/>
            <person name="Mikami K."/>
            <person name="Miyazaki S."/>
            <person name="Morinaga S."/>
            <person name="Murata T."/>
            <person name="Mueller-Roeber B."/>
            <person name="Nelson D.R."/>
            <person name="Obara M."/>
            <person name="Oguri Y."/>
            <person name="Olmstead R.G."/>
            <person name="Onodera N."/>
            <person name="Petersen B.L."/>
            <person name="Pils B."/>
            <person name="Prigge M."/>
            <person name="Rensing S.A."/>
            <person name="Riano-Pachon D.M."/>
            <person name="Roberts A.W."/>
            <person name="Sato Y."/>
            <person name="Scheller H.V."/>
            <person name="Schulz B."/>
            <person name="Schulz C."/>
            <person name="Shakirov E.V."/>
            <person name="Shibagaki N."/>
            <person name="Shinohara N."/>
            <person name="Shippen D.E."/>
            <person name="Soerensen I."/>
            <person name="Sotooka R."/>
            <person name="Sugimoto N."/>
            <person name="Sugita M."/>
            <person name="Sumikawa N."/>
            <person name="Tanurdzic M."/>
            <person name="Theissen G."/>
            <person name="Ulvskov P."/>
            <person name="Wakazuki S."/>
            <person name="Weng J.K."/>
            <person name="Willats W.W."/>
            <person name="Wipf D."/>
            <person name="Wolf P.G."/>
            <person name="Yang L."/>
            <person name="Zimmer A.D."/>
            <person name="Zhu Q."/>
            <person name="Mitros T."/>
            <person name="Hellsten U."/>
            <person name="Loque D."/>
            <person name="Otillar R."/>
            <person name="Salamov A."/>
            <person name="Schmutz J."/>
            <person name="Shapiro H."/>
            <person name="Lindquist E."/>
            <person name="Lucas S."/>
            <person name="Rokhsar D."/>
            <person name="Grigoriev I.V."/>
        </authorList>
    </citation>
    <scope>NUCLEOTIDE SEQUENCE [LARGE SCALE GENOMIC DNA]</scope>
</reference>
<dbReference type="AlphaFoldDB" id="D8S7D3"/>
<dbReference type="GO" id="GO:0005743">
    <property type="term" value="C:mitochondrial inner membrane"/>
    <property type="evidence" value="ECO:0007669"/>
    <property type="project" value="UniProtKB-SubCell"/>
</dbReference>
<dbReference type="OMA" id="PTHMKFV"/>
<feature type="repeat" description="Solcar" evidence="10">
    <location>
        <begin position="4"/>
        <end position="90"/>
    </location>
</feature>
<dbReference type="KEGG" id="smo:SELMODRAFT_233289"/>
<dbReference type="InterPro" id="IPR023395">
    <property type="entry name" value="MCP_dom_sf"/>
</dbReference>
<dbReference type="Gramene" id="EFJ19737">
    <property type="protein sequence ID" value="EFJ19737"/>
    <property type="gene ID" value="SELMODRAFT_233289"/>
</dbReference>
<evidence type="ECO:0000313" key="12">
    <source>
        <dbReference type="EMBL" id="EFJ10435.1"/>
    </source>
</evidence>
<gene>
    <name evidence="12" type="ORF">SELMODRAFT_128340</name>
    <name evidence="13" type="ORF">SELMODRAFT_233289</name>
</gene>
<dbReference type="PANTHER" id="PTHR45618">
    <property type="entry name" value="MITOCHONDRIAL DICARBOXYLATE CARRIER-RELATED"/>
    <property type="match status" value="1"/>
</dbReference>
<keyword evidence="5" id="KW-0677">Repeat</keyword>
<dbReference type="InterPro" id="IPR018108">
    <property type="entry name" value="MCP_transmembrane"/>
</dbReference>
<sequence>MGWKGFVEGWIASVVAGVSTHPLDLIKVRMQLQGEQGKMQESYMNPFVMGAKLVRAEGFAGLYAGVSAAMLRQTLYASTRLGIYDMLKHRLSGDSGSGGGVVGGADLPLFQKVAAALIAGGIGAAAGNPADVVMVRMQADGRLPAKERRSYRNAFDALSQMVRNEGILSLWRGSSLTVQRAMIVTAVQLASYDHVKETLAFYKITNEGIATHLVASLTSGFLTSVVSEPIDVIKTRVMNMKVVFGKTPPYRNAIDCAMKTIRSEGVLALYKGLLPCFARQGPFAVVLFITLEQTKEMLKDF</sequence>
<evidence type="ECO:0000256" key="7">
    <source>
        <dbReference type="ARBA" id="ARBA00022989"/>
    </source>
</evidence>
<evidence type="ECO:0000256" key="11">
    <source>
        <dbReference type="RuleBase" id="RU000488"/>
    </source>
</evidence>
<dbReference type="GO" id="GO:0015729">
    <property type="term" value="P:oxaloacetate transport"/>
    <property type="evidence" value="ECO:0000318"/>
    <property type="project" value="GO_Central"/>
</dbReference>
<protein>
    <submittedName>
        <fullName evidence="13">Uncharacterized protein</fullName>
    </submittedName>
</protein>
<dbReference type="FunFam" id="1.50.40.10:FF:000009">
    <property type="entry name" value="Mitochondrial 2-oxoglutarate/malate carrier protein"/>
    <property type="match status" value="1"/>
</dbReference>
<evidence type="ECO:0000313" key="13">
    <source>
        <dbReference type="EMBL" id="EFJ19737.1"/>
    </source>
</evidence>
<dbReference type="GO" id="GO:1902358">
    <property type="term" value="P:sulfate transmembrane transport"/>
    <property type="evidence" value="ECO:0000318"/>
    <property type="project" value="GO_Central"/>
</dbReference>
<dbReference type="eggNOG" id="KOG0759">
    <property type="taxonomic scope" value="Eukaryota"/>
</dbReference>
<evidence type="ECO:0000256" key="3">
    <source>
        <dbReference type="ARBA" id="ARBA00022448"/>
    </source>
</evidence>
<evidence type="ECO:0000256" key="8">
    <source>
        <dbReference type="ARBA" id="ARBA00023128"/>
    </source>
</evidence>
<dbReference type="GO" id="GO:0015116">
    <property type="term" value="F:sulfate transmembrane transporter activity"/>
    <property type="evidence" value="ECO:0000318"/>
    <property type="project" value="GO_Central"/>
</dbReference>
<feature type="repeat" description="Solcar" evidence="10">
    <location>
        <begin position="207"/>
        <end position="297"/>
    </location>
</feature>
<keyword evidence="14" id="KW-1185">Reference proteome</keyword>
<keyword evidence="4 10" id="KW-0812">Transmembrane</keyword>
<dbReference type="GO" id="GO:0015709">
    <property type="term" value="P:thiosulfate transport"/>
    <property type="evidence" value="ECO:0000318"/>
    <property type="project" value="GO_Central"/>
</dbReference>
<dbReference type="InParanoid" id="D8S7D3"/>
<evidence type="ECO:0000256" key="6">
    <source>
        <dbReference type="ARBA" id="ARBA00022792"/>
    </source>
</evidence>
<dbReference type="HOGENOM" id="CLU_015166_14_1_1"/>
<dbReference type="EMBL" id="GL377654">
    <property type="protein sequence ID" value="EFJ10435.1"/>
    <property type="molecule type" value="Genomic_DNA"/>
</dbReference>
<evidence type="ECO:0000256" key="1">
    <source>
        <dbReference type="ARBA" id="ARBA00004448"/>
    </source>
</evidence>
<comment type="subcellular location">
    <subcellularLocation>
        <location evidence="1">Mitochondrion inner membrane</location>
        <topology evidence="1">Multi-pass membrane protein</topology>
    </subcellularLocation>
</comment>
<dbReference type="InterPro" id="IPR050391">
    <property type="entry name" value="Mito_Metabolite_Transporter"/>
</dbReference>
<keyword evidence="6" id="KW-0999">Mitochondrion inner membrane</keyword>
<keyword evidence="7" id="KW-1133">Transmembrane helix</keyword>
<evidence type="ECO:0000256" key="5">
    <source>
        <dbReference type="ARBA" id="ARBA00022737"/>
    </source>
</evidence>
<name>D8S7D3_SELML</name>
<accession>D8S7D3</accession>
<dbReference type="EMBL" id="GL377605">
    <property type="protein sequence ID" value="EFJ19737.1"/>
    <property type="molecule type" value="Genomic_DNA"/>
</dbReference>
<keyword evidence="8" id="KW-0496">Mitochondrion</keyword>
<dbReference type="PROSITE" id="PS50920">
    <property type="entry name" value="SOLCAR"/>
    <property type="match status" value="3"/>
</dbReference>
<organism evidence="14">
    <name type="scientific">Selaginella moellendorffii</name>
    <name type="common">Spikemoss</name>
    <dbReference type="NCBI Taxonomy" id="88036"/>
    <lineage>
        <taxon>Eukaryota</taxon>
        <taxon>Viridiplantae</taxon>
        <taxon>Streptophyta</taxon>
        <taxon>Embryophyta</taxon>
        <taxon>Tracheophyta</taxon>
        <taxon>Lycopodiopsida</taxon>
        <taxon>Selaginellales</taxon>
        <taxon>Selaginellaceae</taxon>
        <taxon>Selaginella</taxon>
    </lineage>
</organism>
<dbReference type="GO" id="GO:0071422">
    <property type="term" value="P:succinate transmembrane transport"/>
    <property type="evidence" value="ECO:0000318"/>
    <property type="project" value="GO_Central"/>
</dbReference>
<dbReference type="GO" id="GO:0015140">
    <property type="term" value="F:malate transmembrane transporter activity"/>
    <property type="evidence" value="ECO:0000318"/>
    <property type="project" value="GO_Central"/>
</dbReference>
<dbReference type="SUPFAM" id="SSF103506">
    <property type="entry name" value="Mitochondrial carrier"/>
    <property type="match status" value="1"/>
</dbReference>
<evidence type="ECO:0000256" key="9">
    <source>
        <dbReference type="ARBA" id="ARBA00023136"/>
    </source>
</evidence>
<evidence type="ECO:0000313" key="14">
    <source>
        <dbReference type="Proteomes" id="UP000001514"/>
    </source>
</evidence>
<evidence type="ECO:0000256" key="4">
    <source>
        <dbReference type="ARBA" id="ARBA00022692"/>
    </source>
</evidence>
<dbReference type="Pfam" id="PF00153">
    <property type="entry name" value="Mito_carr"/>
    <property type="match status" value="3"/>
</dbReference>
<feature type="repeat" description="Solcar" evidence="10">
    <location>
        <begin position="107"/>
        <end position="198"/>
    </location>
</feature>
<evidence type="ECO:0000256" key="10">
    <source>
        <dbReference type="PROSITE-ProRule" id="PRU00282"/>
    </source>
</evidence>
<dbReference type="GO" id="GO:0015117">
    <property type="term" value="F:thiosulfate transmembrane transporter activity"/>
    <property type="evidence" value="ECO:0000318"/>
    <property type="project" value="GO_Central"/>
</dbReference>
<keyword evidence="3 11" id="KW-0813">Transport</keyword>
<dbReference type="OrthoDB" id="6703404at2759"/>
<dbReference type="InterPro" id="IPR002067">
    <property type="entry name" value="MCP"/>
</dbReference>
<dbReference type="Gramene" id="EFJ10435">
    <property type="protein sequence ID" value="EFJ10435"/>
    <property type="gene ID" value="SELMODRAFT_128340"/>
</dbReference>
<dbReference type="GO" id="GO:0015141">
    <property type="term" value="F:succinate transmembrane transporter activity"/>
    <property type="evidence" value="ECO:0000318"/>
    <property type="project" value="GO_Central"/>
</dbReference>
<evidence type="ECO:0000256" key="2">
    <source>
        <dbReference type="ARBA" id="ARBA00006375"/>
    </source>
</evidence>